<keyword evidence="8" id="KW-1185">Reference proteome</keyword>
<evidence type="ECO:0000313" key="7">
    <source>
        <dbReference type="EMBL" id="RBQ15018.1"/>
    </source>
</evidence>
<reference evidence="7 8" key="1">
    <citation type="submission" date="2018-06" db="EMBL/GenBank/DDBJ databases">
        <title>Sphaerisporangium craniellae sp. nov., isolated from a marine sponge in the South China Sea.</title>
        <authorList>
            <person name="Li L."/>
        </authorList>
    </citation>
    <scope>NUCLEOTIDE SEQUENCE [LARGE SCALE GENOMIC DNA]</scope>
    <source>
        <strain evidence="7 8">LHW63015</strain>
    </source>
</reference>
<evidence type="ECO:0000256" key="4">
    <source>
        <dbReference type="ARBA" id="ARBA00023316"/>
    </source>
</evidence>
<comment type="caution">
    <text evidence="7">The sequence shown here is derived from an EMBL/GenBank/DDBJ whole genome shotgun (WGS) entry which is preliminary data.</text>
</comment>
<dbReference type="PANTHER" id="PTHR30417:SF1">
    <property type="entry name" value="N-ACETYLMURAMOYL-L-ALANINE AMIDASE AMID"/>
    <property type="match status" value="1"/>
</dbReference>
<dbReference type="InterPro" id="IPR036505">
    <property type="entry name" value="Amidase/PGRP_sf"/>
</dbReference>
<dbReference type="CDD" id="cd06583">
    <property type="entry name" value="PGRP"/>
    <property type="match status" value="1"/>
</dbReference>
<dbReference type="GO" id="GO:0071555">
    <property type="term" value="P:cell wall organization"/>
    <property type="evidence" value="ECO:0007669"/>
    <property type="project" value="UniProtKB-KW"/>
</dbReference>
<dbReference type="Proteomes" id="UP000253303">
    <property type="component" value="Unassembled WGS sequence"/>
</dbReference>
<feature type="region of interest" description="Disordered" evidence="5">
    <location>
        <begin position="52"/>
        <end position="74"/>
    </location>
</feature>
<accession>A0A366LM75</accession>
<dbReference type="SUPFAM" id="SSF55846">
    <property type="entry name" value="N-acetylmuramoyl-L-alanine amidase-like"/>
    <property type="match status" value="1"/>
</dbReference>
<gene>
    <name evidence="7" type="ORF">DP939_38200</name>
</gene>
<feature type="region of interest" description="Disordered" evidence="5">
    <location>
        <begin position="257"/>
        <end position="296"/>
    </location>
</feature>
<feature type="compositionally biased region" description="Pro residues" evidence="5">
    <location>
        <begin position="54"/>
        <end position="64"/>
    </location>
</feature>
<evidence type="ECO:0000256" key="1">
    <source>
        <dbReference type="ARBA" id="ARBA00001561"/>
    </source>
</evidence>
<dbReference type="AlphaFoldDB" id="A0A366LM75"/>
<evidence type="ECO:0000259" key="6">
    <source>
        <dbReference type="SMART" id="SM00644"/>
    </source>
</evidence>
<dbReference type="InterPro" id="IPR002502">
    <property type="entry name" value="Amidase_domain"/>
</dbReference>
<dbReference type="GO" id="GO:0009253">
    <property type="term" value="P:peptidoglycan catabolic process"/>
    <property type="evidence" value="ECO:0007669"/>
    <property type="project" value="InterPro"/>
</dbReference>
<proteinExistence type="predicted"/>
<dbReference type="InterPro" id="IPR051206">
    <property type="entry name" value="NAMLAA_amidase_2"/>
</dbReference>
<evidence type="ECO:0000256" key="3">
    <source>
        <dbReference type="ARBA" id="ARBA00022801"/>
    </source>
</evidence>
<feature type="domain" description="N-acetylmuramoyl-L-alanine amidase" evidence="6">
    <location>
        <begin position="36"/>
        <end position="172"/>
    </location>
</feature>
<organism evidence="7 8">
    <name type="scientific">Spongiactinospora rosea</name>
    <dbReference type="NCBI Taxonomy" id="2248750"/>
    <lineage>
        <taxon>Bacteria</taxon>
        <taxon>Bacillati</taxon>
        <taxon>Actinomycetota</taxon>
        <taxon>Actinomycetes</taxon>
        <taxon>Streptosporangiales</taxon>
        <taxon>Streptosporangiaceae</taxon>
        <taxon>Spongiactinospora</taxon>
    </lineage>
</organism>
<comment type="catalytic activity">
    <reaction evidence="1">
        <text>Hydrolyzes the link between N-acetylmuramoyl residues and L-amino acid residues in certain cell-wall glycopeptides.</text>
        <dbReference type="EC" id="3.5.1.28"/>
    </reaction>
</comment>
<keyword evidence="3" id="KW-0378">Hydrolase</keyword>
<sequence length="296" mass="32008">MSGSARRRGPASFATFPLFPTDTPAGSTTYSMSRRTRDGQVPYYHRRPECVSAPPHPGAWPPPEASLQGPGALGPGRAGLAGPLSHFGLGRSGRIYVIAAGRCWHNAPSTSAHHTNSASIGIEAENNGSQPWPAGQLDAYRKLCAEPCNAFDLPASRVRGHKEVNREKPDPHHIDMNTFRAEVARRIKGENDVSAKELWTHELASATRSRRSRCAWTSAATSPECGSRCGKALILITEFRALLCDQRNTALRSCSYSFPPRSEGPNHPSSGVEQGHRRGPIRVGLVHQPAPSDASR</sequence>
<dbReference type="EMBL" id="QMEY01000027">
    <property type="protein sequence ID" value="RBQ15018.1"/>
    <property type="molecule type" value="Genomic_DNA"/>
</dbReference>
<dbReference type="Pfam" id="PF01510">
    <property type="entry name" value="Amidase_2"/>
    <property type="match status" value="1"/>
</dbReference>
<dbReference type="SMART" id="SM00644">
    <property type="entry name" value="Ami_2"/>
    <property type="match status" value="1"/>
</dbReference>
<name>A0A366LM75_9ACTN</name>
<dbReference type="EC" id="3.5.1.28" evidence="2"/>
<evidence type="ECO:0000313" key="8">
    <source>
        <dbReference type="Proteomes" id="UP000253303"/>
    </source>
</evidence>
<dbReference type="PANTHER" id="PTHR30417">
    <property type="entry name" value="N-ACETYLMURAMOYL-L-ALANINE AMIDASE AMID"/>
    <property type="match status" value="1"/>
</dbReference>
<dbReference type="GO" id="GO:0008745">
    <property type="term" value="F:N-acetylmuramoyl-L-alanine amidase activity"/>
    <property type="evidence" value="ECO:0007669"/>
    <property type="project" value="UniProtKB-EC"/>
</dbReference>
<dbReference type="Gene3D" id="3.40.80.10">
    <property type="entry name" value="Peptidoglycan recognition protein-like"/>
    <property type="match status" value="1"/>
</dbReference>
<dbReference type="GO" id="GO:0009254">
    <property type="term" value="P:peptidoglycan turnover"/>
    <property type="evidence" value="ECO:0007669"/>
    <property type="project" value="TreeGrafter"/>
</dbReference>
<evidence type="ECO:0000256" key="2">
    <source>
        <dbReference type="ARBA" id="ARBA00011901"/>
    </source>
</evidence>
<protein>
    <recommendedName>
        <fullName evidence="2">N-acetylmuramoyl-L-alanine amidase</fullName>
        <ecNumber evidence="2">3.5.1.28</ecNumber>
    </recommendedName>
</protein>
<keyword evidence="4" id="KW-0961">Cell wall biogenesis/degradation</keyword>
<evidence type="ECO:0000256" key="5">
    <source>
        <dbReference type="SAM" id="MobiDB-lite"/>
    </source>
</evidence>